<dbReference type="EMBL" id="JAGDYL010000013">
    <property type="protein sequence ID" value="MBO1805410.1"/>
    <property type="molecule type" value="Genomic_DNA"/>
</dbReference>
<dbReference type="InterPro" id="IPR029068">
    <property type="entry name" value="Glyas_Bleomycin-R_OHBP_Dase"/>
</dbReference>
<feature type="domain" description="VOC" evidence="2">
    <location>
        <begin position="33"/>
        <end position="157"/>
    </location>
</feature>
<keyword evidence="4" id="KW-1185">Reference proteome</keyword>
<dbReference type="RefSeq" id="WP_208045885.1">
    <property type="nucleotide sequence ID" value="NZ_JAGDYL010000013.1"/>
</dbReference>
<dbReference type="Gene3D" id="3.10.180.10">
    <property type="entry name" value="2,3-Dihydroxybiphenyl 1,2-Dioxygenase, domain 1"/>
    <property type="match status" value="1"/>
</dbReference>
<dbReference type="Proteomes" id="UP000664398">
    <property type="component" value="Unassembled WGS sequence"/>
</dbReference>
<evidence type="ECO:0000313" key="4">
    <source>
        <dbReference type="Proteomes" id="UP000664398"/>
    </source>
</evidence>
<name>A0A939M1N6_9MICO</name>
<protein>
    <submittedName>
        <fullName evidence="3">VOC family protein</fullName>
    </submittedName>
</protein>
<dbReference type="SUPFAM" id="SSF54593">
    <property type="entry name" value="Glyoxalase/Bleomycin resistance protein/Dihydroxybiphenyl dioxygenase"/>
    <property type="match status" value="1"/>
</dbReference>
<feature type="compositionally biased region" description="Low complexity" evidence="1">
    <location>
        <begin position="1"/>
        <end position="21"/>
    </location>
</feature>
<dbReference type="InterPro" id="IPR004360">
    <property type="entry name" value="Glyas_Fos-R_dOase_dom"/>
</dbReference>
<reference evidence="3" key="1">
    <citation type="submission" date="2021-03" db="EMBL/GenBank/DDBJ databases">
        <title>Leucobacter chromiisoli sp. nov., isolated from chromium-containing soil of chemical plant.</title>
        <authorList>
            <person name="Xu Z."/>
        </authorList>
    </citation>
    <scope>NUCLEOTIDE SEQUENCE</scope>
    <source>
        <strain evidence="3">A2</strain>
    </source>
</reference>
<dbReference type="PROSITE" id="PS51819">
    <property type="entry name" value="VOC"/>
    <property type="match status" value="1"/>
</dbReference>
<evidence type="ECO:0000259" key="2">
    <source>
        <dbReference type="PROSITE" id="PS51819"/>
    </source>
</evidence>
<comment type="caution">
    <text evidence="3">The sequence shown here is derived from an EMBL/GenBank/DDBJ whole genome shotgun (WGS) entry which is preliminary data.</text>
</comment>
<dbReference type="Pfam" id="PF00903">
    <property type="entry name" value="Glyoxalase"/>
    <property type="match status" value="1"/>
</dbReference>
<gene>
    <name evidence="3" type="ORF">J4H91_08770</name>
</gene>
<organism evidence="3 4">
    <name type="scientific">Leucobacter ruminantium</name>
    <dbReference type="NCBI Taxonomy" id="1289170"/>
    <lineage>
        <taxon>Bacteria</taxon>
        <taxon>Bacillati</taxon>
        <taxon>Actinomycetota</taxon>
        <taxon>Actinomycetes</taxon>
        <taxon>Micrococcales</taxon>
        <taxon>Microbacteriaceae</taxon>
        <taxon>Leucobacter</taxon>
    </lineage>
</organism>
<sequence length="173" mass="18298">MSENTAPDTPAAPRTPDASAALGAPVGPSAPVKQLRLVVAVDDFDAALAFYRDALGLPERAAFEGEGDARVAILDAGMATLELASPGQVRMIDAVEADGHPSARIRVAFEVEDGETATAELLDAGAELIAAPRETPWRSLNSRLEAPAGLEITLFQELENPETRRERPGFRTP</sequence>
<dbReference type="InterPro" id="IPR037523">
    <property type="entry name" value="VOC_core"/>
</dbReference>
<dbReference type="AlphaFoldDB" id="A0A939M1N6"/>
<feature type="region of interest" description="Disordered" evidence="1">
    <location>
        <begin position="1"/>
        <end position="26"/>
    </location>
</feature>
<accession>A0A939M1N6</accession>
<proteinExistence type="predicted"/>
<evidence type="ECO:0000313" key="3">
    <source>
        <dbReference type="EMBL" id="MBO1805410.1"/>
    </source>
</evidence>
<evidence type="ECO:0000256" key="1">
    <source>
        <dbReference type="SAM" id="MobiDB-lite"/>
    </source>
</evidence>